<sequence length="306" mass="35004">MDKSSWRLIHLHRIKGVSRKLIWKMLKKDPYLEELYHLSITELVLQYQISLDKATWIKNELQNTSLKKEIYRDAQTYTIITIYHQQYPPSLRCIPDPPLVLYLHGNPSLLKYDPILSVVGTRQPSKYARNVMQKLLIPLARENWLICSGLALGIDGIAHEIAIMEQSPTIAVIGCGLNHIYPKEHVKLFNRISEVGLIVSEYPPNQSPKRYYFPERNRIISGLSFGTLVIEAKQKSGSLITVEQALEQGREVLAVPGSLMNIASEGCHQLIQDGAKLVYSAVDILNEWESSKERWQMLISNDEKIM</sequence>
<dbReference type="SUPFAM" id="SSF102405">
    <property type="entry name" value="MCP/YpsA-like"/>
    <property type="match status" value="1"/>
</dbReference>
<protein>
    <submittedName>
        <fullName evidence="3">DNA-processing protein DprA</fullName>
    </submittedName>
</protein>
<comment type="similarity">
    <text evidence="1">Belongs to the DprA/Smf family.</text>
</comment>
<evidence type="ECO:0000313" key="3">
    <source>
        <dbReference type="EMBL" id="MFC4387387.1"/>
    </source>
</evidence>
<accession>A0ABV8VTY8</accession>
<evidence type="ECO:0000313" key="4">
    <source>
        <dbReference type="Proteomes" id="UP001595880"/>
    </source>
</evidence>
<dbReference type="PANTHER" id="PTHR43022:SF1">
    <property type="entry name" value="PROTEIN SMF"/>
    <property type="match status" value="1"/>
</dbReference>
<evidence type="ECO:0000256" key="1">
    <source>
        <dbReference type="ARBA" id="ARBA00006525"/>
    </source>
</evidence>
<evidence type="ECO:0000259" key="2">
    <source>
        <dbReference type="Pfam" id="PF02481"/>
    </source>
</evidence>
<dbReference type="EMBL" id="JBHSDV010000001">
    <property type="protein sequence ID" value="MFC4387387.1"/>
    <property type="molecule type" value="Genomic_DNA"/>
</dbReference>
<name>A0ABV8VTY8_9BACI</name>
<dbReference type="Gene3D" id="3.40.50.450">
    <property type="match status" value="1"/>
</dbReference>
<dbReference type="NCBIfam" id="TIGR00732">
    <property type="entry name" value="dprA"/>
    <property type="match status" value="1"/>
</dbReference>
<proteinExistence type="inferred from homology"/>
<dbReference type="Proteomes" id="UP001595880">
    <property type="component" value="Unassembled WGS sequence"/>
</dbReference>
<dbReference type="InterPro" id="IPR057666">
    <property type="entry name" value="DrpA_SLOG"/>
</dbReference>
<reference evidence="4" key="1">
    <citation type="journal article" date="2019" name="Int. J. Syst. Evol. Microbiol.">
        <title>The Global Catalogue of Microorganisms (GCM) 10K type strain sequencing project: providing services to taxonomists for standard genome sequencing and annotation.</title>
        <authorList>
            <consortium name="The Broad Institute Genomics Platform"/>
            <consortium name="The Broad Institute Genome Sequencing Center for Infectious Disease"/>
            <person name="Wu L."/>
            <person name="Ma J."/>
        </authorList>
    </citation>
    <scope>NUCLEOTIDE SEQUENCE [LARGE SCALE GENOMIC DNA]</scope>
    <source>
        <strain evidence="4">KACC 14058</strain>
    </source>
</reference>
<dbReference type="InterPro" id="IPR003488">
    <property type="entry name" value="DprA"/>
</dbReference>
<organism evidence="3 4">
    <name type="scientific">Gracilibacillus marinus</name>
    <dbReference type="NCBI Taxonomy" id="630535"/>
    <lineage>
        <taxon>Bacteria</taxon>
        <taxon>Bacillati</taxon>
        <taxon>Bacillota</taxon>
        <taxon>Bacilli</taxon>
        <taxon>Bacillales</taxon>
        <taxon>Bacillaceae</taxon>
        <taxon>Gracilibacillus</taxon>
    </lineage>
</organism>
<dbReference type="PANTHER" id="PTHR43022">
    <property type="entry name" value="PROTEIN SMF"/>
    <property type="match status" value="1"/>
</dbReference>
<dbReference type="Pfam" id="PF02481">
    <property type="entry name" value="DNA_processg_A"/>
    <property type="match status" value="1"/>
</dbReference>
<keyword evidence="4" id="KW-1185">Reference proteome</keyword>
<dbReference type="RefSeq" id="WP_390197155.1">
    <property type="nucleotide sequence ID" value="NZ_JBHSDV010000001.1"/>
</dbReference>
<gene>
    <name evidence="3" type="primary">dprA</name>
    <name evidence="3" type="ORF">ACFOZ1_06125</name>
</gene>
<feature type="domain" description="Smf/DprA SLOG" evidence="2">
    <location>
        <begin position="79"/>
        <end position="288"/>
    </location>
</feature>
<comment type="caution">
    <text evidence="3">The sequence shown here is derived from an EMBL/GenBank/DDBJ whole genome shotgun (WGS) entry which is preliminary data.</text>
</comment>